<dbReference type="EMBL" id="KN831950">
    <property type="protein sequence ID" value="KIO11332.1"/>
    <property type="molecule type" value="Genomic_DNA"/>
</dbReference>
<proteinExistence type="predicted"/>
<feature type="non-terminal residue" evidence="1">
    <location>
        <position position="161"/>
    </location>
</feature>
<organism evidence="1 2">
    <name type="scientific">Pisolithus tinctorius Marx 270</name>
    <dbReference type="NCBI Taxonomy" id="870435"/>
    <lineage>
        <taxon>Eukaryota</taxon>
        <taxon>Fungi</taxon>
        <taxon>Dikarya</taxon>
        <taxon>Basidiomycota</taxon>
        <taxon>Agaricomycotina</taxon>
        <taxon>Agaricomycetes</taxon>
        <taxon>Agaricomycetidae</taxon>
        <taxon>Boletales</taxon>
        <taxon>Sclerodermatineae</taxon>
        <taxon>Pisolithaceae</taxon>
        <taxon>Pisolithus</taxon>
    </lineage>
</organism>
<keyword evidence="2" id="KW-1185">Reference proteome</keyword>
<accession>A0A0C3KP54</accession>
<reference evidence="1 2" key="1">
    <citation type="submission" date="2014-04" db="EMBL/GenBank/DDBJ databases">
        <authorList>
            <consortium name="DOE Joint Genome Institute"/>
            <person name="Kuo A."/>
            <person name="Kohler A."/>
            <person name="Costa M.D."/>
            <person name="Nagy L.G."/>
            <person name="Floudas D."/>
            <person name="Copeland A."/>
            <person name="Barry K.W."/>
            <person name="Cichocki N."/>
            <person name="Veneault-Fourrey C."/>
            <person name="LaButti K."/>
            <person name="Lindquist E.A."/>
            <person name="Lipzen A."/>
            <person name="Lundell T."/>
            <person name="Morin E."/>
            <person name="Murat C."/>
            <person name="Sun H."/>
            <person name="Tunlid A."/>
            <person name="Henrissat B."/>
            <person name="Grigoriev I.V."/>
            <person name="Hibbett D.S."/>
            <person name="Martin F."/>
            <person name="Nordberg H.P."/>
            <person name="Cantor M.N."/>
            <person name="Hua S.X."/>
        </authorList>
    </citation>
    <scope>NUCLEOTIDE SEQUENCE [LARGE SCALE GENOMIC DNA]</scope>
    <source>
        <strain evidence="1 2">Marx 270</strain>
    </source>
</reference>
<dbReference type="AlphaFoldDB" id="A0A0C3KP54"/>
<sequence length="161" mass="18264">MGASDATPLKYNDMLNKKWDDIFSRAPNGRLPTLGAKPLPHDKSVQYYPIRNSPLVIRIWDGGMEQYGQYCLDFFDPVNDIAVNAPDDYKIWHNPYHGQFTYGEQLVSWEAAMHVTKVPAGEEKYGVQEGSSLVLTRSNATPLSFQIPCRQRSVYGMDFAK</sequence>
<name>A0A0C3KP54_PISTI</name>
<evidence type="ECO:0000313" key="2">
    <source>
        <dbReference type="Proteomes" id="UP000054217"/>
    </source>
</evidence>
<protein>
    <submittedName>
        <fullName evidence="1">Uncharacterized protein</fullName>
    </submittedName>
</protein>
<reference evidence="2" key="2">
    <citation type="submission" date="2015-01" db="EMBL/GenBank/DDBJ databases">
        <title>Evolutionary Origins and Diversification of the Mycorrhizal Mutualists.</title>
        <authorList>
            <consortium name="DOE Joint Genome Institute"/>
            <consortium name="Mycorrhizal Genomics Consortium"/>
            <person name="Kohler A."/>
            <person name="Kuo A."/>
            <person name="Nagy L.G."/>
            <person name="Floudas D."/>
            <person name="Copeland A."/>
            <person name="Barry K.W."/>
            <person name="Cichocki N."/>
            <person name="Veneault-Fourrey C."/>
            <person name="LaButti K."/>
            <person name="Lindquist E.A."/>
            <person name="Lipzen A."/>
            <person name="Lundell T."/>
            <person name="Morin E."/>
            <person name="Murat C."/>
            <person name="Riley R."/>
            <person name="Ohm R."/>
            <person name="Sun H."/>
            <person name="Tunlid A."/>
            <person name="Henrissat B."/>
            <person name="Grigoriev I.V."/>
            <person name="Hibbett D.S."/>
            <person name="Martin F."/>
        </authorList>
    </citation>
    <scope>NUCLEOTIDE SEQUENCE [LARGE SCALE GENOMIC DNA]</scope>
    <source>
        <strain evidence="2">Marx 270</strain>
    </source>
</reference>
<dbReference type="InParanoid" id="A0A0C3KP54"/>
<dbReference type="OrthoDB" id="2628807at2759"/>
<dbReference type="HOGENOM" id="CLU_100649_1_0_1"/>
<evidence type="ECO:0000313" key="1">
    <source>
        <dbReference type="EMBL" id="KIO11332.1"/>
    </source>
</evidence>
<gene>
    <name evidence="1" type="ORF">M404DRAFT_995008</name>
</gene>
<dbReference type="Proteomes" id="UP000054217">
    <property type="component" value="Unassembled WGS sequence"/>
</dbReference>